<dbReference type="GO" id="GO:0005829">
    <property type="term" value="C:cytosol"/>
    <property type="evidence" value="ECO:0007669"/>
    <property type="project" value="TreeGrafter"/>
</dbReference>
<dbReference type="PIRSF" id="PIRSF037834">
    <property type="entry name" value="PA_CoA_Oase3"/>
    <property type="match status" value="1"/>
</dbReference>
<keyword evidence="2" id="KW-1185">Reference proteome</keyword>
<protein>
    <submittedName>
        <fullName evidence="1">Phenylacetate-CoA oxygenase subunit PaaC</fullName>
    </submittedName>
</protein>
<gene>
    <name evidence="1" type="primary">paaC</name>
    <name evidence="1" type="ORF">HTY61_02795</name>
</gene>
<dbReference type="KEGG" id="orm:HTY61_02795"/>
<dbReference type="AlphaFoldDB" id="A0A6N1V974"/>
<dbReference type="Proteomes" id="UP000509367">
    <property type="component" value="Chromosome"/>
</dbReference>
<dbReference type="FunFam" id="1.20.1260.10:FF:000012">
    <property type="entry name" value="1,2-phenylacetyl-CoA epoxidase, subunit C"/>
    <property type="match status" value="1"/>
</dbReference>
<reference evidence="1 2" key="1">
    <citation type="submission" date="2020-06" db="EMBL/GenBank/DDBJ databases">
        <title>Oricola thermophila sp. nov. isolated from a tidal sediments.</title>
        <authorList>
            <person name="Kwon K.K."/>
            <person name="Yang S.-H."/>
            <person name="Park M.-J."/>
        </authorList>
    </citation>
    <scope>NUCLEOTIDE SEQUENCE [LARGE SCALE GENOMIC DNA]</scope>
    <source>
        <strain evidence="1 2">MEBiC13590</strain>
    </source>
</reference>
<dbReference type="Pfam" id="PF05138">
    <property type="entry name" value="PaaA_PaaC"/>
    <property type="match status" value="1"/>
</dbReference>
<organism evidence="1 2">
    <name type="scientific">Oricola thermophila</name>
    <dbReference type="NCBI Taxonomy" id="2742145"/>
    <lineage>
        <taxon>Bacteria</taxon>
        <taxon>Pseudomonadati</taxon>
        <taxon>Pseudomonadota</taxon>
        <taxon>Alphaproteobacteria</taxon>
        <taxon>Hyphomicrobiales</taxon>
        <taxon>Ahrensiaceae</taxon>
        <taxon>Oricola</taxon>
    </lineage>
</organism>
<name>A0A6N1V974_9HYPH</name>
<dbReference type="InterPro" id="IPR012347">
    <property type="entry name" value="Ferritin-like"/>
</dbReference>
<dbReference type="GO" id="GO:0010124">
    <property type="term" value="P:phenylacetate catabolic process"/>
    <property type="evidence" value="ECO:0007669"/>
    <property type="project" value="InterPro"/>
</dbReference>
<dbReference type="NCBIfam" id="TIGR02158">
    <property type="entry name" value="PA_CoA_Oxy3"/>
    <property type="match status" value="1"/>
</dbReference>
<proteinExistence type="predicted"/>
<dbReference type="Gene3D" id="1.20.1260.10">
    <property type="match status" value="1"/>
</dbReference>
<dbReference type="PANTHER" id="PTHR30458:SF0">
    <property type="entry name" value="1,2-PHENYLACETYL-COA EPOXIDASE, SUBUNIT C"/>
    <property type="match status" value="1"/>
</dbReference>
<sequence>MMKEELFELLLRLADDHLVLGHRISEWCGHAPTLEEDLALPNIALDLIGQARSLYTYAGEIEGKGRDEDHLAYLRLEREYRNLLLVERPNGDFAHTILRQLYFSVFMQAWWREAVASTDETLAAIAAKAVKESVYHVRHAAEWTIRLGDGTEESARRMAAAVDALYRYTGELFETDQVTDSLAAAGVAPDPASLKDEWDRTIAEIFAEARLELPDPRTWQQTGGRKGFHGEEMGYLLAELQYVQRAYPGLTW</sequence>
<evidence type="ECO:0000313" key="1">
    <source>
        <dbReference type="EMBL" id="QKV17470.1"/>
    </source>
</evidence>
<dbReference type="InterPro" id="IPR009078">
    <property type="entry name" value="Ferritin-like_SF"/>
</dbReference>
<dbReference type="InterPro" id="IPR011882">
    <property type="entry name" value="PaaC"/>
</dbReference>
<dbReference type="InterPro" id="IPR052703">
    <property type="entry name" value="Aromatic_CoA_ox/epox"/>
</dbReference>
<dbReference type="InterPro" id="IPR007814">
    <property type="entry name" value="PaaA_PaaC"/>
</dbReference>
<accession>A0A6N1V974</accession>
<evidence type="ECO:0000313" key="2">
    <source>
        <dbReference type="Proteomes" id="UP000509367"/>
    </source>
</evidence>
<dbReference type="SUPFAM" id="SSF47240">
    <property type="entry name" value="Ferritin-like"/>
    <property type="match status" value="1"/>
</dbReference>
<dbReference type="PANTHER" id="PTHR30458">
    <property type="entry name" value="PHENYLACETIC ACID DEGRADATION PROTEIN PAA"/>
    <property type="match status" value="1"/>
</dbReference>
<dbReference type="EMBL" id="CP054836">
    <property type="protein sequence ID" value="QKV17470.1"/>
    <property type="molecule type" value="Genomic_DNA"/>
</dbReference>